<dbReference type="OrthoDB" id="93990at2759"/>
<evidence type="ECO:0000313" key="1">
    <source>
        <dbReference type="EMBL" id="RNA44578.1"/>
    </source>
</evidence>
<evidence type="ECO:0008006" key="3">
    <source>
        <dbReference type="Google" id="ProtNLM"/>
    </source>
</evidence>
<name>A0A3M7T9J7_BRAPC</name>
<comment type="caution">
    <text evidence="1">The sequence shown here is derived from an EMBL/GenBank/DDBJ whole genome shotgun (WGS) entry which is preliminary data.</text>
</comment>
<dbReference type="AlphaFoldDB" id="A0A3M7T9J7"/>
<proteinExistence type="predicted"/>
<sequence>MCIENSQECCSIFHINLQVDVQQVVNDLCFIQSFDDSFNDQYLNEICLDDSIHEPEVLDVAKPKSSKQVDPLVMELNKLSLDSELKEQAWEVMRTAKKGYLLFSLGLTYVVDKPKLCDLSTAITIYWKCNFAGCKVRGISAGLNPPLKVTQAHINHKMNPAKLEYLNTLYQIKAQASDSSDQPRLIIRRTQLTLSTECVSMLRKDAVRQVIQGTRNKKQLKGFNAKCLTELTIPTELTKTYKNKLFYFADSGSNERNRVILFTTEDNLKLLSKFND</sequence>
<keyword evidence="2" id="KW-1185">Reference proteome</keyword>
<organism evidence="1 2">
    <name type="scientific">Brachionus plicatilis</name>
    <name type="common">Marine rotifer</name>
    <name type="synonym">Brachionus muelleri</name>
    <dbReference type="NCBI Taxonomy" id="10195"/>
    <lineage>
        <taxon>Eukaryota</taxon>
        <taxon>Metazoa</taxon>
        <taxon>Spiralia</taxon>
        <taxon>Gnathifera</taxon>
        <taxon>Rotifera</taxon>
        <taxon>Eurotatoria</taxon>
        <taxon>Monogononta</taxon>
        <taxon>Pseudotrocha</taxon>
        <taxon>Ploima</taxon>
        <taxon>Brachionidae</taxon>
        <taxon>Brachionus</taxon>
    </lineage>
</organism>
<gene>
    <name evidence="1" type="ORF">BpHYR1_001331</name>
</gene>
<dbReference type="Proteomes" id="UP000276133">
    <property type="component" value="Unassembled WGS sequence"/>
</dbReference>
<protein>
    <recommendedName>
        <fullName evidence="3">FLYWCH-type domain-containing protein</fullName>
    </recommendedName>
</protein>
<dbReference type="Gene3D" id="2.20.25.240">
    <property type="match status" value="1"/>
</dbReference>
<reference evidence="1 2" key="1">
    <citation type="journal article" date="2018" name="Sci. Rep.">
        <title>Genomic signatures of local adaptation to the degree of environmental predictability in rotifers.</title>
        <authorList>
            <person name="Franch-Gras L."/>
            <person name="Hahn C."/>
            <person name="Garcia-Roger E.M."/>
            <person name="Carmona M.J."/>
            <person name="Serra M."/>
            <person name="Gomez A."/>
        </authorList>
    </citation>
    <scope>NUCLEOTIDE SEQUENCE [LARGE SCALE GENOMIC DNA]</scope>
    <source>
        <strain evidence="1">HYR1</strain>
    </source>
</reference>
<evidence type="ECO:0000313" key="2">
    <source>
        <dbReference type="Proteomes" id="UP000276133"/>
    </source>
</evidence>
<dbReference type="EMBL" id="REGN01000083">
    <property type="protein sequence ID" value="RNA44578.1"/>
    <property type="molecule type" value="Genomic_DNA"/>
</dbReference>
<accession>A0A3M7T9J7</accession>